<name>A0ABY7TY61_9SPHN</name>
<feature type="region of interest" description="Disordered" evidence="5">
    <location>
        <begin position="28"/>
        <end position="53"/>
    </location>
</feature>
<evidence type="ECO:0000256" key="2">
    <source>
        <dbReference type="ARBA" id="ARBA00008681"/>
    </source>
</evidence>
<feature type="signal peptide" evidence="6">
    <location>
        <begin position="1"/>
        <end position="24"/>
    </location>
</feature>
<dbReference type="InterPro" id="IPR008816">
    <property type="entry name" value="Gly_zipper_2TM_dom"/>
</dbReference>
<gene>
    <name evidence="8" type="ORF">PQ457_15360</name>
</gene>
<feature type="chain" id="PRO_5046172963" description="17 kDa surface antigen" evidence="6">
    <location>
        <begin position="25"/>
        <end position="125"/>
    </location>
</feature>
<reference evidence="8 9" key="1">
    <citation type="submission" date="2023-02" db="EMBL/GenBank/DDBJ databases">
        <title>Genome sequence of Novosphingobium humi KACC 19094.</title>
        <authorList>
            <person name="Kim S."/>
            <person name="Heo J."/>
            <person name="Kwon S.-W."/>
        </authorList>
    </citation>
    <scope>NUCLEOTIDE SEQUENCE [LARGE SCALE GENOMIC DNA]</scope>
    <source>
        <strain evidence="8 9">KACC 19094</strain>
    </source>
</reference>
<dbReference type="Pfam" id="PF05433">
    <property type="entry name" value="Rick_17kDa_Anti"/>
    <property type="match status" value="1"/>
</dbReference>
<evidence type="ECO:0000313" key="8">
    <source>
        <dbReference type="EMBL" id="WCT77275.1"/>
    </source>
</evidence>
<evidence type="ECO:0000256" key="4">
    <source>
        <dbReference type="ARBA" id="ARBA00023288"/>
    </source>
</evidence>
<evidence type="ECO:0000256" key="6">
    <source>
        <dbReference type="SAM" id="SignalP"/>
    </source>
</evidence>
<evidence type="ECO:0000259" key="7">
    <source>
        <dbReference type="Pfam" id="PF05433"/>
    </source>
</evidence>
<evidence type="ECO:0000256" key="1">
    <source>
        <dbReference type="ARBA" id="ARBA00004459"/>
    </source>
</evidence>
<comment type="similarity">
    <text evidence="2">Belongs to the rickettsiale 17 kDa surface antigen family.</text>
</comment>
<dbReference type="EMBL" id="CP117417">
    <property type="protein sequence ID" value="WCT77275.1"/>
    <property type="molecule type" value="Genomic_DNA"/>
</dbReference>
<sequence length="125" mass="12391">MRKIHAISSLALLAFALCGQPALAATRKKPVKHKPVTAAAPAPAPVAAASPAPVMQKTRVCDTTSSTTGAVAGAALGAVLGNKVIDKGVLGTAGGAAAGAFAGQAIERTLTAKQRCREVETPVKP</sequence>
<keyword evidence="9" id="KW-1185">Reference proteome</keyword>
<proteinExistence type="inferred from homology"/>
<protein>
    <recommendedName>
        <fullName evidence="3">17 kDa surface antigen</fullName>
    </recommendedName>
</protein>
<feature type="domain" description="Glycine zipper 2TM" evidence="7">
    <location>
        <begin position="69"/>
        <end position="107"/>
    </location>
</feature>
<evidence type="ECO:0000256" key="3">
    <source>
        <dbReference type="ARBA" id="ARBA00015281"/>
    </source>
</evidence>
<evidence type="ECO:0000313" key="9">
    <source>
        <dbReference type="Proteomes" id="UP001218231"/>
    </source>
</evidence>
<organism evidence="8 9">
    <name type="scientific">Novosphingobium humi</name>
    <dbReference type="NCBI Taxonomy" id="2282397"/>
    <lineage>
        <taxon>Bacteria</taxon>
        <taxon>Pseudomonadati</taxon>
        <taxon>Pseudomonadota</taxon>
        <taxon>Alphaproteobacteria</taxon>
        <taxon>Sphingomonadales</taxon>
        <taxon>Sphingomonadaceae</taxon>
        <taxon>Novosphingobium</taxon>
    </lineage>
</organism>
<dbReference type="RefSeq" id="WP_273617656.1">
    <property type="nucleotide sequence ID" value="NZ_CP117417.1"/>
</dbReference>
<keyword evidence="4" id="KW-0449">Lipoprotein</keyword>
<accession>A0ABY7TY61</accession>
<dbReference type="Proteomes" id="UP001218231">
    <property type="component" value="Chromosome"/>
</dbReference>
<evidence type="ECO:0000256" key="5">
    <source>
        <dbReference type="SAM" id="MobiDB-lite"/>
    </source>
</evidence>
<feature type="compositionally biased region" description="Low complexity" evidence="5">
    <location>
        <begin position="36"/>
        <end position="53"/>
    </location>
</feature>
<keyword evidence="6" id="KW-0732">Signal</keyword>
<comment type="subcellular location">
    <subcellularLocation>
        <location evidence="1">Cell outer membrane</location>
        <topology evidence="1">Lipid-anchor</topology>
    </subcellularLocation>
</comment>